<sequence>MKLEVDRCRTEMRIRAAASNDPPAHIYADNITALTGAAKAILPSVDR</sequence>
<dbReference type="Proteomes" id="UP001209878">
    <property type="component" value="Unassembled WGS sequence"/>
</dbReference>
<evidence type="ECO:0000313" key="1">
    <source>
        <dbReference type="EMBL" id="KAK2172215.1"/>
    </source>
</evidence>
<organism evidence="1 2">
    <name type="scientific">Ridgeia piscesae</name>
    <name type="common">Tubeworm</name>
    <dbReference type="NCBI Taxonomy" id="27915"/>
    <lineage>
        <taxon>Eukaryota</taxon>
        <taxon>Metazoa</taxon>
        <taxon>Spiralia</taxon>
        <taxon>Lophotrochozoa</taxon>
        <taxon>Annelida</taxon>
        <taxon>Polychaeta</taxon>
        <taxon>Sedentaria</taxon>
        <taxon>Canalipalpata</taxon>
        <taxon>Sabellida</taxon>
        <taxon>Siboglinidae</taxon>
        <taxon>Ridgeia</taxon>
    </lineage>
</organism>
<keyword evidence="2" id="KW-1185">Reference proteome</keyword>
<proteinExistence type="predicted"/>
<protein>
    <submittedName>
        <fullName evidence="1">Uncharacterized protein</fullName>
    </submittedName>
</protein>
<dbReference type="AlphaFoldDB" id="A0AAD9KK84"/>
<evidence type="ECO:0000313" key="2">
    <source>
        <dbReference type="Proteomes" id="UP001209878"/>
    </source>
</evidence>
<accession>A0AAD9KK84</accession>
<comment type="caution">
    <text evidence="1">The sequence shown here is derived from an EMBL/GenBank/DDBJ whole genome shotgun (WGS) entry which is preliminary data.</text>
</comment>
<name>A0AAD9KK84_RIDPI</name>
<gene>
    <name evidence="1" type="ORF">NP493_984g00007</name>
</gene>
<reference evidence="1" key="1">
    <citation type="journal article" date="2023" name="Mol. Biol. Evol.">
        <title>Third-Generation Sequencing Reveals the Adaptive Role of the Epigenome in Three Deep-Sea Polychaetes.</title>
        <authorList>
            <person name="Perez M."/>
            <person name="Aroh O."/>
            <person name="Sun Y."/>
            <person name="Lan Y."/>
            <person name="Juniper S.K."/>
            <person name="Young C.R."/>
            <person name="Angers B."/>
            <person name="Qian P.Y."/>
        </authorList>
    </citation>
    <scope>NUCLEOTIDE SEQUENCE</scope>
    <source>
        <strain evidence="1">R07B-5</strain>
    </source>
</reference>
<dbReference type="EMBL" id="JAODUO010000982">
    <property type="protein sequence ID" value="KAK2172215.1"/>
    <property type="molecule type" value="Genomic_DNA"/>
</dbReference>